<name>A0A835PAV8_VANPL</name>
<accession>A0A835PAV8</accession>
<dbReference type="AlphaFoldDB" id="A0A835PAV8"/>
<reference evidence="1 2" key="1">
    <citation type="journal article" date="2020" name="Nat. Food">
        <title>A phased Vanilla planifolia genome enables genetic improvement of flavour and production.</title>
        <authorList>
            <person name="Hasing T."/>
            <person name="Tang H."/>
            <person name="Brym M."/>
            <person name="Khazi F."/>
            <person name="Huang T."/>
            <person name="Chambers A.H."/>
        </authorList>
    </citation>
    <scope>NUCLEOTIDE SEQUENCE [LARGE SCALE GENOMIC DNA]</scope>
    <source>
        <tissue evidence="1">Leaf</tissue>
    </source>
</reference>
<comment type="caution">
    <text evidence="1">The sequence shown here is derived from an EMBL/GenBank/DDBJ whole genome shotgun (WGS) entry which is preliminary data.</text>
</comment>
<dbReference type="Proteomes" id="UP000639772">
    <property type="component" value="Unassembled WGS sequence"/>
</dbReference>
<organism evidence="1 2">
    <name type="scientific">Vanilla planifolia</name>
    <name type="common">Vanilla</name>
    <dbReference type="NCBI Taxonomy" id="51239"/>
    <lineage>
        <taxon>Eukaryota</taxon>
        <taxon>Viridiplantae</taxon>
        <taxon>Streptophyta</taxon>
        <taxon>Embryophyta</taxon>
        <taxon>Tracheophyta</taxon>
        <taxon>Spermatophyta</taxon>
        <taxon>Magnoliopsida</taxon>
        <taxon>Liliopsida</taxon>
        <taxon>Asparagales</taxon>
        <taxon>Orchidaceae</taxon>
        <taxon>Vanilloideae</taxon>
        <taxon>Vanilleae</taxon>
        <taxon>Vanilla</taxon>
    </lineage>
</organism>
<evidence type="ECO:0000313" key="2">
    <source>
        <dbReference type="Proteomes" id="UP000639772"/>
    </source>
</evidence>
<proteinExistence type="predicted"/>
<sequence length="55" mass="6197">MTTFSLHNSSTNFGPHTFMVVERCRSAKEIKVEELESFLHHAGESEEKSSLLSIS</sequence>
<gene>
    <name evidence="1" type="ORF">HPP92_027106</name>
</gene>
<evidence type="ECO:0000313" key="1">
    <source>
        <dbReference type="EMBL" id="KAG0449674.1"/>
    </source>
</evidence>
<dbReference type="EMBL" id="JADCNM010000162">
    <property type="protein sequence ID" value="KAG0449674.1"/>
    <property type="molecule type" value="Genomic_DNA"/>
</dbReference>
<protein>
    <submittedName>
        <fullName evidence="1">Uncharacterized protein</fullName>
    </submittedName>
</protein>